<protein>
    <submittedName>
        <fullName evidence="2">ERF family protein</fullName>
    </submittedName>
</protein>
<dbReference type="InterPro" id="IPR007499">
    <property type="entry name" value="ERF_bacteria_virus"/>
</dbReference>
<organism evidence="2 3">
    <name type="scientific">Lacticaseibacillus rhamnosus</name>
    <name type="common">Lactobacillus rhamnosus</name>
    <dbReference type="NCBI Taxonomy" id="47715"/>
    <lineage>
        <taxon>Bacteria</taxon>
        <taxon>Bacillati</taxon>
        <taxon>Bacillota</taxon>
        <taxon>Bacilli</taxon>
        <taxon>Lactobacillales</taxon>
        <taxon>Lactobacillaceae</taxon>
        <taxon>Lacticaseibacillus</taxon>
    </lineage>
</organism>
<accession>A0A7Y7UIX8</accession>
<dbReference type="RefSeq" id="WP_176818360.1">
    <property type="nucleotide sequence ID" value="NZ_JABXWP010000016.1"/>
</dbReference>
<dbReference type="AlphaFoldDB" id="A0A7Y7UIX8"/>
<comment type="caution">
    <text evidence="2">The sequence shown here is derived from an EMBL/GenBank/DDBJ whole genome shotgun (WGS) entry which is preliminary data.</text>
</comment>
<dbReference type="Pfam" id="PF04404">
    <property type="entry name" value="ERF"/>
    <property type="match status" value="1"/>
</dbReference>
<evidence type="ECO:0000313" key="3">
    <source>
        <dbReference type="Proteomes" id="UP000542889"/>
    </source>
</evidence>
<feature type="compositionally biased region" description="Polar residues" evidence="1">
    <location>
        <begin position="140"/>
        <end position="151"/>
    </location>
</feature>
<feature type="region of interest" description="Disordered" evidence="1">
    <location>
        <begin position="132"/>
        <end position="164"/>
    </location>
</feature>
<evidence type="ECO:0000256" key="1">
    <source>
        <dbReference type="SAM" id="MobiDB-lite"/>
    </source>
</evidence>
<feature type="region of interest" description="Disordered" evidence="1">
    <location>
        <begin position="231"/>
        <end position="252"/>
    </location>
</feature>
<proteinExistence type="predicted"/>
<name>A0A7Y7UIX8_LACRH</name>
<evidence type="ECO:0000313" key="2">
    <source>
        <dbReference type="EMBL" id="NVO88917.1"/>
    </source>
</evidence>
<reference evidence="2 3" key="1">
    <citation type="submission" date="2020-06" db="EMBL/GenBank/DDBJ databases">
        <title>Lactobacillus rhamnosus QC,genome.</title>
        <authorList>
            <person name="Yi H."/>
            <person name="Jin M."/>
        </authorList>
    </citation>
    <scope>NUCLEOTIDE SEQUENCE [LARGE SCALE GENOMIC DNA]</scope>
    <source>
        <strain evidence="2 3">QC</strain>
    </source>
</reference>
<feature type="compositionally biased region" description="Polar residues" evidence="1">
    <location>
        <begin position="237"/>
        <end position="252"/>
    </location>
</feature>
<dbReference type="Proteomes" id="UP000542889">
    <property type="component" value="Unassembled WGS sequence"/>
</dbReference>
<sequence>MADQQQDATALKNLVSKIVAASKSIGKVAKDGHNTYSQYSFQSEAAIKAAVKPALESQGLTVVATYDLLNEREQGKNHISTLKGTFRVTDGNAELVYSMIAAGSDTLEKAAVKAETTAQKYFYKQLFNITDSDPDPDSEAQPSYQRQSTKQSPRRMGSQTQRQVNNLQQQIAAFAQWVKDVAVRYNADEKGIYKSLYRSANIPDKYLKNLTAQELIAMQKGLKALQTSFEKAGGQNVGQRQTSSNQRQPGNR</sequence>
<gene>
    <name evidence="2" type="ORF">HWN39_10545</name>
</gene>
<dbReference type="EMBL" id="JABXWP010000016">
    <property type="protein sequence ID" value="NVO88917.1"/>
    <property type="molecule type" value="Genomic_DNA"/>
</dbReference>